<dbReference type="OrthoDB" id="8879391at2759"/>
<dbReference type="GO" id="GO:0008076">
    <property type="term" value="C:voltage-gated potassium channel complex"/>
    <property type="evidence" value="ECO:0007669"/>
    <property type="project" value="TreeGrafter"/>
</dbReference>
<feature type="compositionally biased region" description="Basic and acidic residues" evidence="16">
    <location>
        <begin position="280"/>
        <end position="290"/>
    </location>
</feature>
<feature type="compositionally biased region" description="Basic and acidic residues" evidence="16">
    <location>
        <begin position="38"/>
        <end position="47"/>
    </location>
</feature>
<evidence type="ECO:0000313" key="18">
    <source>
        <dbReference type="EMBL" id="KAJ8369649.1"/>
    </source>
</evidence>
<keyword evidence="6" id="KW-0631">Potassium channel</keyword>
<evidence type="ECO:0000256" key="14">
    <source>
        <dbReference type="ARBA" id="ARBA00044657"/>
    </source>
</evidence>
<evidence type="ECO:0000256" key="15">
    <source>
        <dbReference type="ARBA" id="ARBA00044691"/>
    </source>
</evidence>
<keyword evidence="3" id="KW-1003">Cell membrane</keyword>
<comment type="catalytic activity">
    <reaction evidence="12">
        <text>K(+)(in) = K(+)(out)</text>
        <dbReference type="Rhea" id="RHEA:29463"/>
        <dbReference type="ChEBI" id="CHEBI:29103"/>
    </reaction>
</comment>
<evidence type="ECO:0000256" key="10">
    <source>
        <dbReference type="ARBA" id="ARBA00023065"/>
    </source>
</evidence>
<gene>
    <name evidence="18" type="ORF">SKAU_G00096770</name>
</gene>
<evidence type="ECO:0000256" key="6">
    <source>
        <dbReference type="ARBA" id="ARBA00022826"/>
    </source>
</evidence>
<evidence type="ECO:0000256" key="9">
    <source>
        <dbReference type="ARBA" id="ARBA00022958"/>
    </source>
</evidence>
<evidence type="ECO:0000256" key="2">
    <source>
        <dbReference type="ARBA" id="ARBA00022448"/>
    </source>
</evidence>
<proteinExistence type="predicted"/>
<keyword evidence="19" id="KW-1185">Reference proteome</keyword>
<protein>
    <recommendedName>
        <fullName evidence="17">Potassium channel voltage dependent KCNQ C-terminal domain-containing protein</fullName>
    </recommendedName>
</protein>
<evidence type="ECO:0000256" key="11">
    <source>
        <dbReference type="ARBA" id="ARBA00023303"/>
    </source>
</evidence>
<keyword evidence="3" id="KW-0472">Membrane</keyword>
<name>A0A9Q1J6Q9_SYNKA</name>
<keyword evidence="4" id="KW-0633">Potassium transport</keyword>
<dbReference type="AlphaFoldDB" id="A0A9Q1J6Q9"/>
<dbReference type="EMBL" id="JAINUF010000003">
    <property type="protein sequence ID" value="KAJ8369649.1"/>
    <property type="molecule type" value="Genomic_DNA"/>
</dbReference>
<dbReference type="InterPro" id="IPR013821">
    <property type="entry name" value="K_chnl_volt-dep_KCNQ_C"/>
</dbReference>
<evidence type="ECO:0000256" key="5">
    <source>
        <dbReference type="ARBA" id="ARBA00022553"/>
    </source>
</evidence>
<dbReference type="InterPro" id="IPR020969">
    <property type="entry name" value="Ankyrin-G_BS"/>
</dbReference>
<keyword evidence="8" id="KW-0851">Voltage-gated channel</keyword>
<dbReference type="Proteomes" id="UP001152622">
    <property type="component" value="Chromosome 3"/>
</dbReference>
<dbReference type="InterPro" id="IPR003937">
    <property type="entry name" value="K_chnl_volt-dep_KCNQ"/>
</dbReference>
<evidence type="ECO:0000256" key="13">
    <source>
        <dbReference type="ARBA" id="ARBA00036239"/>
    </source>
</evidence>
<evidence type="ECO:0000256" key="8">
    <source>
        <dbReference type="ARBA" id="ARBA00022882"/>
    </source>
</evidence>
<keyword evidence="2" id="KW-0813">Transport</keyword>
<evidence type="ECO:0000256" key="7">
    <source>
        <dbReference type="ARBA" id="ARBA00022843"/>
    </source>
</evidence>
<sequence>MHVSPSKLEYIAMCPYLPLAIPKWSGVDQIVGRGAPVTDKDRPKSTEEGETPEDPSMMGRLLNMEKQVMSMERKLDFLVNIYIQRMGIPQSETDAYFGSKEPDPAPPYHSPVENRGQMDKNGLVTKMVRSGSLAGQKNVDPPLPPAISSQAREILHRGGGNEPSLVRIPPPPAHERTSAGHNGSHRGGSGLDLRLELLQRDSDTSISIPSVDHEELERSFSGFSISQSRDNGDFQASPAYFGGLCAKVRPYIAEGESDTDSDLFTPCPPSPSPHTGPGDGFHDRAWPGSK</sequence>
<keyword evidence="5" id="KW-0597">Phosphoprotein</keyword>
<evidence type="ECO:0000313" key="19">
    <source>
        <dbReference type="Proteomes" id="UP001152622"/>
    </source>
</evidence>
<evidence type="ECO:0000256" key="16">
    <source>
        <dbReference type="SAM" id="MobiDB-lite"/>
    </source>
</evidence>
<dbReference type="Pfam" id="PF16642">
    <property type="entry name" value="KCNQ2_u3"/>
    <property type="match status" value="1"/>
</dbReference>
<dbReference type="PANTHER" id="PTHR47735">
    <property type="entry name" value="POTASSIUM VOLTAGE-GATED CHANNEL SUBFAMILY KQT MEMBER 4"/>
    <property type="match status" value="1"/>
</dbReference>
<keyword evidence="11" id="KW-0407">Ion channel</keyword>
<comment type="subcellular location">
    <subcellularLocation>
        <location evidence="1">Cell membrane</location>
        <topology evidence="1">Multi-pass membrane protein</topology>
    </subcellularLocation>
</comment>
<evidence type="ECO:0000256" key="12">
    <source>
        <dbReference type="ARBA" id="ARBA00034430"/>
    </source>
</evidence>
<keyword evidence="7" id="KW-0832">Ubl conjugation</keyword>
<comment type="catalytic activity">
    <reaction evidence="15">
        <text>Cs(+)(in) = Cs(+)(out)</text>
        <dbReference type="Rhea" id="RHEA:78555"/>
        <dbReference type="ChEBI" id="CHEBI:49547"/>
    </reaction>
</comment>
<keyword evidence="10" id="KW-0406">Ion transport</keyword>
<comment type="catalytic activity">
    <reaction evidence="14">
        <text>Rb(+)(in) = Rb(+)(out)</text>
        <dbReference type="Rhea" id="RHEA:78547"/>
        <dbReference type="ChEBI" id="CHEBI:49847"/>
    </reaction>
</comment>
<feature type="region of interest" description="Disordered" evidence="16">
    <location>
        <begin position="157"/>
        <end position="190"/>
    </location>
</feature>
<dbReference type="Pfam" id="PF11956">
    <property type="entry name" value="KCNQC3-Ank-G_bd"/>
    <property type="match status" value="1"/>
</dbReference>
<evidence type="ECO:0000256" key="1">
    <source>
        <dbReference type="ARBA" id="ARBA00004651"/>
    </source>
</evidence>
<feature type="region of interest" description="Disordered" evidence="16">
    <location>
        <begin position="256"/>
        <end position="290"/>
    </location>
</feature>
<organism evidence="18 19">
    <name type="scientific">Synaphobranchus kaupii</name>
    <name type="common">Kaup's arrowtooth eel</name>
    <dbReference type="NCBI Taxonomy" id="118154"/>
    <lineage>
        <taxon>Eukaryota</taxon>
        <taxon>Metazoa</taxon>
        <taxon>Chordata</taxon>
        <taxon>Craniata</taxon>
        <taxon>Vertebrata</taxon>
        <taxon>Euteleostomi</taxon>
        <taxon>Actinopterygii</taxon>
        <taxon>Neopterygii</taxon>
        <taxon>Teleostei</taxon>
        <taxon>Anguilliformes</taxon>
        <taxon>Synaphobranchidae</taxon>
        <taxon>Synaphobranchus</taxon>
    </lineage>
</organism>
<evidence type="ECO:0000256" key="4">
    <source>
        <dbReference type="ARBA" id="ARBA00022538"/>
    </source>
</evidence>
<evidence type="ECO:0000256" key="3">
    <source>
        <dbReference type="ARBA" id="ARBA00022475"/>
    </source>
</evidence>
<dbReference type="GO" id="GO:0005249">
    <property type="term" value="F:voltage-gated potassium channel activity"/>
    <property type="evidence" value="ECO:0007669"/>
    <property type="project" value="InterPro"/>
</dbReference>
<comment type="caution">
    <text evidence="18">The sequence shown here is derived from an EMBL/GenBank/DDBJ whole genome shotgun (WGS) entry which is preliminary data.</text>
</comment>
<feature type="domain" description="Potassium channel voltage dependent KCNQ C-terminal" evidence="17">
    <location>
        <begin position="27"/>
        <end position="87"/>
    </location>
</feature>
<evidence type="ECO:0000259" key="17">
    <source>
        <dbReference type="Pfam" id="PF03520"/>
    </source>
</evidence>
<accession>A0A9Q1J6Q9</accession>
<keyword evidence="9" id="KW-0630">Potassium</keyword>
<feature type="region of interest" description="Disordered" evidence="16">
    <location>
        <begin position="33"/>
        <end position="57"/>
    </location>
</feature>
<comment type="catalytic activity">
    <reaction evidence="13">
        <text>Na(+)(in) = Na(+)(out)</text>
        <dbReference type="Rhea" id="RHEA:34963"/>
        <dbReference type="ChEBI" id="CHEBI:29101"/>
    </reaction>
</comment>
<dbReference type="Pfam" id="PF03520">
    <property type="entry name" value="KCNQ_channel"/>
    <property type="match status" value="1"/>
</dbReference>
<reference evidence="18" key="1">
    <citation type="journal article" date="2023" name="Science">
        <title>Genome structures resolve the early diversification of teleost fishes.</title>
        <authorList>
            <person name="Parey E."/>
            <person name="Louis A."/>
            <person name="Montfort J."/>
            <person name="Bouchez O."/>
            <person name="Roques C."/>
            <person name="Iampietro C."/>
            <person name="Lluch J."/>
            <person name="Castinel A."/>
            <person name="Donnadieu C."/>
            <person name="Desvignes T."/>
            <person name="Floi Bucao C."/>
            <person name="Jouanno E."/>
            <person name="Wen M."/>
            <person name="Mejri S."/>
            <person name="Dirks R."/>
            <person name="Jansen H."/>
            <person name="Henkel C."/>
            <person name="Chen W.J."/>
            <person name="Zahm M."/>
            <person name="Cabau C."/>
            <person name="Klopp C."/>
            <person name="Thompson A.W."/>
            <person name="Robinson-Rechavi M."/>
            <person name="Braasch I."/>
            <person name="Lecointre G."/>
            <person name="Bobe J."/>
            <person name="Postlethwait J.H."/>
            <person name="Berthelot C."/>
            <person name="Roest Crollius H."/>
            <person name="Guiguen Y."/>
        </authorList>
    </citation>
    <scope>NUCLEOTIDE SEQUENCE</scope>
    <source>
        <strain evidence="18">WJC10195</strain>
    </source>
</reference>
<dbReference type="PANTHER" id="PTHR47735:SF4">
    <property type="entry name" value="POTASSIUM VOLTAGE-GATED CHANNEL SUBFAMILY KQT MEMBER 2"/>
    <property type="match status" value="1"/>
</dbReference>